<dbReference type="Pfam" id="PF02040">
    <property type="entry name" value="ArsB"/>
    <property type="match status" value="1"/>
</dbReference>
<dbReference type="CDD" id="cd01118">
    <property type="entry name" value="ArsB_permease"/>
    <property type="match status" value="1"/>
</dbReference>
<dbReference type="GO" id="GO:0046685">
    <property type="term" value="P:response to arsenic-containing substance"/>
    <property type="evidence" value="ECO:0007669"/>
    <property type="project" value="UniProtKB-KW"/>
</dbReference>
<dbReference type="AlphaFoldDB" id="A0A2A6DXB3"/>
<feature type="transmembrane region" description="Helical" evidence="8">
    <location>
        <begin position="271"/>
        <end position="289"/>
    </location>
</feature>
<organism evidence="9 10">
    <name type="scientific">Candidatus Reconcilbacillus cellulovorans</name>
    <dbReference type="NCBI Taxonomy" id="1906605"/>
    <lineage>
        <taxon>Bacteria</taxon>
        <taxon>Bacillati</taxon>
        <taxon>Bacillota</taxon>
        <taxon>Bacilli</taxon>
        <taxon>Bacillales</taxon>
        <taxon>Paenibacillaceae</taxon>
        <taxon>Candidatus Reconcilbacillus</taxon>
    </lineage>
</organism>
<evidence type="ECO:0000256" key="7">
    <source>
        <dbReference type="ARBA" id="ARBA00023136"/>
    </source>
</evidence>
<dbReference type="GO" id="GO:0005886">
    <property type="term" value="C:plasma membrane"/>
    <property type="evidence" value="ECO:0007669"/>
    <property type="project" value="UniProtKB-SubCell"/>
</dbReference>
<dbReference type="GO" id="GO:0015105">
    <property type="term" value="F:arsenite transmembrane transporter activity"/>
    <property type="evidence" value="ECO:0007669"/>
    <property type="project" value="InterPro"/>
</dbReference>
<comment type="caution">
    <text evidence="9">The sequence shown here is derived from an EMBL/GenBank/DDBJ whole genome shotgun (WGS) entry which is preliminary data.</text>
</comment>
<evidence type="ECO:0000313" key="10">
    <source>
        <dbReference type="Proteomes" id="UP000243688"/>
    </source>
</evidence>
<keyword evidence="7 8" id="KW-0472">Membrane</keyword>
<keyword evidence="3" id="KW-1003">Cell membrane</keyword>
<keyword evidence="4 8" id="KW-0812">Transmembrane</keyword>
<protein>
    <recommendedName>
        <fullName evidence="11">Arsenic transporter</fullName>
    </recommendedName>
</protein>
<feature type="transmembrane region" description="Helical" evidence="8">
    <location>
        <begin position="309"/>
        <end position="333"/>
    </location>
</feature>
<name>A0A2A6DXB3_9BACL</name>
<evidence type="ECO:0000256" key="4">
    <source>
        <dbReference type="ARBA" id="ARBA00022692"/>
    </source>
</evidence>
<proteinExistence type="inferred from homology"/>
<reference evidence="9 10" key="1">
    <citation type="submission" date="2016-12" db="EMBL/GenBank/DDBJ databases">
        <title>Candidatus Reconcilibacillus cellulovorans genome.</title>
        <authorList>
            <person name="Kolinko S."/>
            <person name="Wu Y.-W."/>
            <person name="Tachea F."/>
            <person name="Denzel E."/>
            <person name="Hiras J."/>
            <person name="Baecker N."/>
            <person name="Chan L.J."/>
            <person name="Eichorst S.A."/>
            <person name="Frey D."/>
            <person name="Adams P.D."/>
            <person name="Pray T."/>
            <person name="Tanjore D."/>
            <person name="Petzold C.J."/>
            <person name="Gladden J.M."/>
            <person name="Simmons B.A."/>
            <person name="Singer S.W."/>
        </authorList>
    </citation>
    <scope>NUCLEOTIDE SEQUENCE [LARGE SCALE GENOMIC DNA]</scope>
    <source>
        <strain evidence="9">JTherm</strain>
    </source>
</reference>
<dbReference type="PANTHER" id="PTHR43302">
    <property type="entry name" value="TRANSPORTER ARSB-RELATED"/>
    <property type="match status" value="1"/>
</dbReference>
<keyword evidence="5" id="KW-0059">Arsenical resistance</keyword>
<evidence type="ECO:0008006" key="11">
    <source>
        <dbReference type="Google" id="ProtNLM"/>
    </source>
</evidence>
<evidence type="ECO:0000256" key="8">
    <source>
        <dbReference type="SAM" id="Phobius"/>
    </source>
</evidence>
<dbReference type="PANTHER" id="PTHR43302:SF6">
    <property type="entry name" value="ARSENICAL PUMP MEMBRANE PROTEIN-RELATED"/>
    <property type="match status" value="1"/>
</dbReference>
<evidence type="ECO:0000256" key="3">
    <source>
        <dbReference type="ARBA" id="ARBA00022475"/>
    </source>
</evidence>
<comment type="subcellular location">
    <subcellularLocation>
        <location evidence="1">Cell membrane</location>
        <topology evidence="1">Multi-pass membrane protein</topology>
    </subcellularLocation>
</comment>
<feature type="transmembrane region" description="Helical" evidence="8">
    <location>
        <begin position="181"/>
        <end position="201"/>
    </location>
</feature>
<feature type="transmembrane region" description="Helical" evidence="8">
    <location>
        <begin position="398"/>
        <end position="417"/>
    </location>
</feature>
<feature type="transmembrane region" description="Helical" evidence="8">
    <location>
        <begin position="60"/>
        <end position="85"/>
    </location>
</feature>
<dbReference type="Proteomes" id="UP000243688">
    <property type="component" value="Unassembled WGS sequence"/>
</dbReference>
<dbReference type="InterPro" id="IPR000802">
    <property type="entry name" value="Arsenical_pump_ArsB"/>
</dbReference>
<evidence type="ECO:0000256" key="5">
    <source>
        <dbReference type="ARBA" id="ARBA00022849"/>
    </source>
</evidence>
<keyword evidence="6 8" id="KW-1133">Transmembrane helix</keyword>
<evidence type="ECO:0000313" key="9">
    <source>
        <dbReference type="EMBL" id="PDO09375.1"/>
    </source>
</evidence>
<gene>
    <name evidence="9" type="ORF">BLM47_12940</name>
</gene>
<evidence type="ECO:0000256" key="1">
    <source>
        <dbReference type="ARBA" id="ARBA00004651"/>
    </source>
</evidence>
<comment type="similarity">
    <text evidence="2">Belongs to the ArsB family.</text>
</comment>
<accession>A0A2A6DXB3</accession>
<evidence type="ECO:0000256" key="6">
    <source>
        <dbReference type="ARBA" id="ARBA00022989"/>
    </source>
</evidence>
<feature type="transmembrane region" description="Helical" evidence="8">
    <location>
        <begin position="429"/>
        <end position="451"/>
    </location>
</feature>
<feature type="transmembrane region" description="Helical" evidence="8">
    <location>
        <begin position="97"/>
        <end position="122"/>
    </location>
</feature>
<evidence type="ECO:0000256" key="2">
    <source>
        <dbReference type="ARBA" id="ARBA00006433"/>
    </source>
</evidence>
<sequence length="456" mass="49487">MLDFAASVAVFVFAATVVLTVWRPRGLNESVPAAAGALLLLALGLVGGDDLRAIIRNVGGASVTILSTMVMSIVLDSIGFFRWAAYNVVRLARGSGIRLYAATVTLCFLMTMFFNNDGSILITTPIILKMLDILDLKPHQKIPYLVAGAMTATASSAPIGVSNLANLIALKIVGMDLNTYAAWMFVPSMAAIVWMVGLIFLRYRKSIPTRIAVVPLYRASDVLKEAPPEKLRHPLMGTDGDAEPDIDGRLFRICLVSVVLFRVGLFEAERFGVPVEAVAAVGAGWLIAVRQFYTRADALDWVTKTPWHIFVFAFSVHVIVSALAGIGLADGLVRALRPIVARGEWEAIATMGVLLTVMSNLFNNLPAVMLGTVLLTEMAPEPDILRVAYLANILGSDVGALLTPIGTLASMLWMFLLRRHRIPFSWKSYMKISSAVVPSSLMVGLVVLYGWTSWIH</sequence>
<dbReference type="EMBL" id="MOXJ01000043">
    <property type="protein sequence ID" value="PDO09375.1"/>
    <property type="molecule type" value="Genomic_DNA"/>
</dbReference>
<dbReference type="PRINTS" id="PR00758">
    <property type="entry name" value="ARSENICPUMP"/>
</dbReference>
<feature type="transmembrane region" description="Helical" evidence="8">
    <location>
        <begin position="30"/>
        <end position="48"/>
    </location>
</feature>